<dbReference type="CDD" id="cd05280">
    <property type="entry name" value="MDR_yhdh_yhfp"/>
    <property type="match status" value="1"/>
</dbReference>
<dbReference type="Gene3D" id="3.40.50.720">
    <property type="entry name" value="NAD(P)-binding Rossmann-like Domain"/>
    <property type="match status" value="1"/>
</dbReference>
<dbReference type="PANTHER" id="PTHR43677">
    <property type="entry name" value="SHORT-CHAIN DEHYDROGENASE/REDUCTASE"/>
    <property type="match status" value="1"/>
</dbReference>
<dbReference type="NCBIfam" id="TIGR02823">
    <property type="entry name" value="oxido_YhdH"/>
    <property type="match status" value="1"/>
</dbReference>
<dbReference type="PANTHER" id="PTHR43677:SF1">
    <property type="entry name" value="ACRYLYL-COA REDUCTASE ACUI-RELATED"/>
    <property type="match status" value="1"/>
</dbReference>
<gene>
    <name evidence="2" type="ORF">PML95_02460</name>
</gene>
<dbReference type="EC" id="1.3.1.95" evidence="2"/>
<accession>A0AAF0BIN7</accession>
<dbReference type="SUPFAM" id="SSF50129">
    <property type="entry name" value="GroES-like"/>
    <property type="match status" value="1"/>
</dbReference>
<name>A0AAF0BIN7_9ENTE</name>
<dbReference type="InterPro" id="IPR013149">
    <property type="entry name" value="ADH-like_C"/>
</dbReference>
<reference evidence="2" key="1">
    <citation type="submission" date="2023-01" db="EMBL/GenBank/DDBJ databases">
        <title>Oxazolidinone resistance genes in florfenicol resistant enterococci from beef cattle and veal calves at slaughter.</title>
        <authorList>
            <person name="Biggel M."/>
        </authorList>
    </citation>
    <scope>NUCLEOTIDE SEQUENCE</scope>
    <source>
        <strain evidence="2">K204-1</strain>
    </source>
</reference>
<keyword evidence="2" id="KW-0560">Oxidoreductase</keyword>
<feature type="domain" description="Enoyl reductase (ER)" evidence="1">
    <location>
        <begin position="16"/>
        <end position="331"/>
    </location>
</feature>
<dbReference type="InterPro" id="IPR051397">
    <property type="entry name" value="Zn-ADH-like_protein"/>
</dbReference>
<dbReference type="Pfam" id="PF08240">
    <property type="entry name" value="ADH_N"/>
    <property type="match status" value="1"/>
</dbReference>
<protein>
    <submittedName>
        <fullName evidence="2">Acryloyl-CoA reductase</fullName>
        <ecNumber evidence="2">1.3.1.95</ecNumber>
    </submittedName>
</protein>
<dbReference type="InterPro" id="IPR011032">
    <property type="entry name" value="GroES-like_sf"/>
</dbReference>
<evidence type="ECO:0000313" key="3">
    <source>
        <dbReference type="Proteomes" id="UP001179600"/>
    </source>
</evidence>
<dbReference type="InterPro" id="IPR013154">
    <property type="entry name" value="ADH-like_N"/>
</dbReference>
<dbReference type="SUPFAM" id="SSF51735">
    <property type="entry name" value="NAD(P)-binding Rossmann-fold domains"/>
    <property type="match status" value="1"/>
</dbReference>
<dbReference type="RefSeq" id="WP_272163518.1">
    <property type="nucleotide sequence ID" value="NZ_CP116507.1"/>
</dbReference>
<evidence type="ECO:0000313" key="2">
    <source>
        <dbReference type="EMBL" id="WCG23121.1"/>
    </source>
</evidence>
<dbReference type="GO" id="GO:0043958">
    <property type="term" value="F:acryloyl-CoA reductase (NADH) activity"/>
    <property type="evidence" value="ECO:0007669"/>
    <property type="project" value="UniProtKB-EC"/>
</dbReference>
<dbReference type="InterPro" id="IPR036291">
    <property type="entry name" value="NAD(P)-bd_dom_sf"/>
</dbReference>
<dbReference type="Gene3D" id="3.90.180.10">
    <property type="entry name" value="Medium-chain alcohol dehydrogenases, catalytic domain"/>
    <property type="match status" value="1"/>
</dbReference>
<dbReference type="InterPro" id="IPR020843">
    <property type="entry name" value="ER"/>
</dbReference>
<dbReference type="GO" id="GO:0043957">
    <property type="term" value="F:acryloyl-CoA reductase (NADPH) activity"/>
    <property type="evidence" value="ECO:0007669"/>
    <property type="project" value="TreeGrafter"/>
</dbReference>
<dbReference type="InterPro" id="IPR014188">
    <property type="entry name" value="Acrylyl-CoA_reductase_AcuI"/>
</dbReference>
<proteinExistence type="predicted"/>
<evidence type="ECO:0000259" key="1">
    <source>
        <dbReference type="SMART" id="SM00829"/>
    </source>
</evidence>
<sequence length="335" mass="35661">MNTFKAVHLIKADDDHEITTSVLPSTESDLSPGDVIVRVAYSSLNFKDALASQPKTGVIKQYPLIAGIDFSGTVISSTNPNFKKGDSVIATGYDIGVSHSGGLSEIARVPGEWLVPLPHSLTLKESMIIGTAGFTAALAIDALEAHGLTPSQTVLITGATGGVGSLALAMLKAKGYQNLTAVSRKTSDDAYSYLSQQGASTILTPNDLTDDKVRPLMKQEYDAVIDTVGGPLLTAILPRVRYGGSLALCGNAGGIQLTTTVLPFILRHVQLLGIDSVHTPYDKRQHIWQRLATDLKPTQLENAVQATISLEEVPRAMNDLLNGQMTGRYLVTLNP</sequence>
<dbReference type="Proteomes" id="UP001179600">
    <property type="component" value="Chromosome"/>
</dbReference>
<dbReference type="Pfam" id="PF00107">
    <property type="entry name" value="ADH_zinc_N"/>
    <property type="match status" value="1"/>
</dbReference>
<dbReference type="EMBL" id="CP116507">
    <property type="protein sequence ID" value="WCG23121.1"/>
    <property type="molecule type" value="Genomic_DNA"/>
</dbReference>
<dbReference type="SMART" id="SM00829">
    <property type="entry name" value="PKS_ER"/>
    <property type="match status" value="1"/>
</dbReference>
<organism evidence="2 3">
    <name type="scientific">Vagococcus lutrae</name>
    <dbReference type="NCBI Taxonomy" id="81947"/>
    <lineage>
        <taxon>Bacteria</taxon>
        <taxon>Bacillati</taxon>
        <taxon>Bacillota</taxon>
        <taxon>Bacilli</taxon>
        <taxon>Lactobacillales</taxon>
        <taxon>Enterococcaceae</taxon>
        <taxon>Vagococcus</taxon>
    </lineage>
</organism>
<dbReference type="AlphaFoldDB" id="A0AAF0BIN7"/>